<evidence type="ECO:0000313" key="1">
    <source>
        <dbReference type="EMBL" id="OTA20892.1"/>
    </source>
</evidence>
<proteinExistence type="predicted"/>
<protein>
    <submittedName>
        <fullName evidence="1">Uncharacterized protein</fullName>
    </submittedName>
</protein>
<dbReference type="OrthoDB" id="6441816at2"/>
<keyword evidence="2" id="KW-1185">Reference proteome</keyword>
<evidence type="ECO:0000313" key="2">
    <source>
        <dbReference type="Proteomes" id="UP000194204"/>
    </source>
</evidence>
<comment type="caution">
    <text evidence="1">The sequence shown here is derived from an EMBL/GenBank/DDBJ whole genome shotgun (WGS) entry which is preliminary data.</text>
</comment>
<sequence length="86" mass="9869">MCLSYVSMWGFNTKLRQDEAHAFIVKYLLQGKDAVAATDYKRFPALFLFKDKKPADFDQQLELILAELDKHNSNEQEDPSGTSDQP</sequence>
<reference evidence="1 2" key="1">
    <citation type="submission" date="2017-01" db="EMBL/GenBank/DDBJ databases">
        <title>Deconstructing symbiosis and pathogenesis requirements using a combined genomic-metabolomic approach.</title>
        <authorList>
            <person name="Tobias N.J."/>
            <person name="Wolff H."/>
            <person name="Djahanschiri B."/>
            <person name="Ebersberger I."/>
            <person name="Bode H.B."/>
        </authorList>
    </citation>
    <scope>NUCLEOTIDE SEQUENCE [LARGE SCALE GENOMIC DNA]</scope>
    <source>
        <strain evidence="1 2">DSM 4764</strain>
    </source>
</reference>
<dbReference type="RefSeq" id="WP_139837458.1">
    <property type="nucleotide sequence ID" value="NZ_CAWNHF010000167.1"/>
</dbReference>
<organism evidence="1 2">
    <name type="scientific">Xenorhabdus beddingii</name>
    <dbReference type="NCBI Taxonomy" id="40578"/>
    <lineage>
        <taxon>Bacteria</taxon>
        <taxon>Pseudomonadati</taxon>
        <taxon>Pseudomonadota</taxon>
        <taxon>Gammaproteobacteria</taxon>
        <taxon>Enterobacterales</taxon>
        <taxon>Morganellaceae</taxon>
        <taxon>Xenorhabdus</taxon>
    </lineage>
</organism>
<name>A0A1Y2SRL1_9GAMM</name>
<accession>A0A1Y2SRL1</accession>
<dbReference type="Proteomes" id="UP000194204">
    <property type="component" value="Unassembled WGS sequence"/>
</dbReference>
<dbReference type="EMBL" id="MUBK01000006">
    <property type="protein sequence ID" value="OTA20892.1"/>
    <property type="molecule type" value="Genomic_DNA"/>
</dbReference>
<gene>
    <name evidence="1" type="ORF">Xbed_01151</name>
</gene>
<dbReference type="AlphaFoldDB" id="A0A1Y2SRL1"/>